<accession>A0A9N9X4R6</accession>
<dbReference type="PANTHER" id="PTHR12157">
    <property type="entry name" value="REGULATING SYNAPTIC MEMBRANE EXOCYTOSIS PROTEIN"/>
    <property type="match status" value="1"/>
</dbReference>
<keyword evidence="3" id="KW-1185">Reference proteome</keyword>
<dbReference type="GO" id="GO:0031267">
    <property type="term" value="F:small GTPase binding"/>
    <property type="evidence" value="ECO:0007669"/>
    <property type="project" value="InterPro"/>
</dbReference>
<gene>
    <name evidence="2" type="ORF">PHAECO_LOCUS11227</name>
</gene>
<reference evidence="2" key="1">
    <citation type="submission" date="2022-01" db="EMBL/GenBank/DDBJ databases">
        <authorList>
            <person name="King R."/>
        </authorList>
    </citation>
    <scope>NUCLEOTIDE SEQUENCE</scope>
</reference>
<dbReference type="AlphaFoldDB" id="A0A9N9X4R6"/>
<evidence type="ECO:0000313" key="2">
    <source>
        <dbReference type="EMBL" id="CAG9823479.1"/>
    </source>
</evidence>
<protein>
    <recommendedName>
        <fullName evidence="1">RabBD domain-containing protein</fullName>
    </recommendedName>
</protein>
<dbReference type="GO" id="GO:0048791">
    <property type="term" value="P:calcium ion-regulated exocytosis of neurotransmitter"/>
    <property type="evidence" value="ECO:0007669"/>
    <property type="project" value="TreeGrafter"/>
</dbReference>
<organism evidence="2 3">
    <name type="scientific">Phaedon cochleariae</name>
    <name type="common">Mustard beetle</name>
    <dbReference type="NCBI Taxonomy" id="80249"/>
    <lineage>
        <taxon>Eukaryota</taxon>
        <taxon>Metazoa</taxon>
        <taxon>Ecdysozoa</taxon>
        <taxon>Arthropoda</taxon>
        <taxon>Hexapoda</taxon>
        <taxon>Insecta</taxon>
        <taxon>Pterygota</taxon>
        <taxon>Neoptera</taxon>
        <taxon>Endopterygota</taxon>
        <taxon>Coleoptera</taxon>
        <taxon>Polyphaga</taxon>
        <taxon>Cucujiformia</taxon>
        <taxon>Chrysomeloidea</taxon>
        <taxon>Chrysomelidae</taxon>
        <taxon>Chrysomelinae</taxon>
        <taxon>Chrysomelini</taxon>
        <taxon>Phaedon</taxon>
    </lineage>
</organism>
<dbReference type="GO" id="GO:0042734">
    <property type="term" value="C:presynaptic membrane"/>
    <property type="evidence" value="ECO:0007669"/>
    <property type="project" value="TreeGrafter"/>
</dbReference>
<proteinExistence type="predicted"/>
<dbReference type="GO" id="GO:0050806">
    <property type="term" value="P:positive regulation of synaptic transmission"/>
    <property type="evidence" value="ECO:0007669"/>
    <property type="project" value="TreeGrafter"/>
</dbReference>
<dbReference type="Gene3D" id="3.30.40.10">
    <property type="entry name" value="Zinc/RING finger domain, C3HC4 (zinc finger)"/>
    <property type="match status" value="1"/>
</dbReference>
<dbReference type="PROSITE" id="PS50916">
    <property type="entry name" value="RABBD"/>
    <property type="match status" value="1"/>
</dbReference>
<dbReference type="GO" id="GO:0048167">
    <property type="term" value="P:regulation of synaptic plasticity"/>
    <property type="evidence" value="ECO:0007669"/>
    <property type="project" value="TreeGrafter"/>
</dbReference>
<dbReference type="GO" id="GO:0048788">
    <property type="term" value="C:cytoskeleton of presynaptic active zone"/>
    <property type="evidence" value="ECO:0007669"/>
    <property type="project" value="TreeGrafter"/>
</dbReference>
<evidence type="ECO:0000259" key="1">
    <source>
        <dbReference type="PROSITE" id="PS50916"/>
    </source>
</evidence>
<dbReference type="EMBL" id="OU896713">
    <property type="protein sequence ID" value="CAG9823479.1"/>
    <property type="molecule type" value="Genomic_DNA"/>
</dbReference>
<dbReference type="Proteomes" id="UP001153737">
    <property type="component" value="Chromosome 7"/>
</dbReference>
<dbReference type="InterPro" id="IPR013083">
    <property type="entry name" value="Znf_RING/FYVE/PHD"/>
</dbReference>
<dbReference type="PANTHER" id="PTHR12157:SF21">
    <property type="entry name" value="RAB3 INTERACTING MOLECULE, ISOFORM F"/>
    <property type="match status" value="1"/>
</dbReference>
<dbReference type="GO" id="GO:0044325">
    <property type="term" value="F:transmembrane transporter binding"/>
    <property type="evidence" value="ECO:0007669"/>
    <property type="project" value="TreeGrafter"/>
</dbReference>
<dbReference type="GO" id="GO:0006886">
    <property type="term" value="P:intracellular protein transport"/>
    <property type="evidence" value="ECO:0007669"/>
    <property type="project" value="InterPro"/>
</dbReference>
<sequence>MEDVGPDLSHLTPEERAIIESVMMRQKQEEEREQEILRYLLECDEGLSGSSPYIFSAFLHNRPFRFSI</sequence>
<evidence type="ECO:0000313" key="3">
    <source>
        <dbReference type="Proteomes" id="UP001153737"/>
    </source>
</evidence>
<dbReference type="InterPro" id="IPR010911">
    <property type="entry name" value="Rab_BD"/>
</dbReference>
<dbReference type="InterPro" id="IPR039032">
    <property type="entry name" value="Rim-like"/>
</dbReference>
<dbReference type="GO" id="GO:0042391">
    <property type="term" value="P:regulation of membrane potential"/>
    <property type="evidence" value="ECO:0007669"/>
    <property type="project" value="TreeGrafter"/>
</dbReference>
<reference evidence="2" key="2">
    <citation type="submission" date="2022-10" db="EMBL/GenBank/DDBJ databases">
        <authorList>
            <consortium name="ENA_rothamsted_submissions"/>
            <consortium name="culmorum"/>
            <person name="King R."/>
        </authorList>
    </citation>
    <scope>NUCLEOTIDE SEQUENCE</scope>
</reference>
<name>A0A9N9X4R6_PHACE</name>
<feature type="domain" description="RabBD" evidence="1">
    <location>
        <begin position="5"/>
        <end position="57"/>
    </location>
</feature>